<reference evidence="4 5" key="1">
    <citation type="submission" date="2020-11" db="EMBL/GenBank/DDBJ databases">
        <title>Description of Pontivivens ytuae sp. nov. isolated from deep sea sediment of Mariana Trench.</title>
        <authorList>
            <person name="Wang Z."/>
            <person name="Sun Q.-L."/>
            <person name="Xu X.-D."/>
            <person name="Tang Y.-Z."/>
            <person name="Zhang J."/>
        </authorList>
    </citation>
    <scope>NUCLEOTIDE SEQUENCE [LARGE SCALE GENOMIC DNA]</scope>
    <source>
        <strain evidence="4 5">MT2928</strain>
    </source>
</reference>
<dbReference type="Gene3D" id="3.30.70.1230">
    <property type="entry name" value="Nucleotide cyclase"/>
    <property type="match status" value="2"/>
</dbReference>
<organism evidence="4 5">
    <name type="scientific">Pontivivens ytuae</name>
    <dbReference type="NCBI Taxonomy" id="2789856"/>
    <lineage>
        <taxon>Bacteria</taxon>
        <taxon>Pseudomonadati</taxon>
        <taxon>Pseudomonadota</taxon>
        <taxon>Alphaproteobacteria</taxon>
        <taxon>Rhodobacterales</taxon>
        <taxon>Paracoccaceae</taxon>
        <taxon>Pontivivens</taxon>
    </lineage>
</organism>
<dbReference type="SUPFAM" id="SSF52540">
    <property type="entry name" value="P-loop containing nucleoside triphosphate hydrolases"/>
    <property type="match status" value="1"/>
</dbReference>
<dbReference type="GO" id="GO:0035556">
    <property type="term" value="P:intracellular signal transduction"/>
    <property type="evidence" value="ECO:0007669"/>
    <property type="project" value="InterPro"/>
</dbReference>
<feature type="domain" description="Guanylate cyclase" evidence="3">
    <location>
        <begin position="23"/>
        <end position="151"/>
    </location>
</feature>
<dbReference type="GO" id="GO:0005737">
    <property type="term" value="C:cytoplasm"/>
    <property type="evidence" value="ECO:0007669"/>
    <property type="project" value="TreeGrafter"/>
</dbReference>
<proteinExistence type="predicted"/>
<dbReference type="GO" id="GO:0005524">
    <property type="term" value="F:ATP binding"/>
    <property type="evidence" value="ECO:0007669"/>
    <property type="project" value="UniProtKB-KW"/>
</dbReference>
<dbReference type="Pfam" id="PF13191">
    <property type="entry name" value="AAA_16"/>
    <property type="match status" value="1"/>
</dbReference>
<protein>
    <submittedName>
        <fullName evidence="4">AAA family ATPase</fullName>
    </submittedName>
</protein>
<evidence type="ECO:0000259" key="3">
    <source>
        <dbReference type="PROSITE" id="PS50125"/>
    </source>
</evidence>
<evidence type="ECO:0000313" key="4">
    <source>
        <dbReference type="EMBL" id="QPH53063.1"/>
    </source>
</evidence>
<evidence type="ECO:0000313" key="5">
    <source>
        <dbReference type="Proteomes" id="UP000594800"/>
    </source>
</evidence>
<dbReference type="PROSITE" id="PS50125">
    <property type="entry name" value="GUANYLATE_CYCLASE_2"/>
    <property type="match status" value="1"/>
</dbReference>
<dbReference type="GO" id="GO:0004016">
    <property type="term" value="F:adenylate cyclase activity"/>
    <property type="evidence" value="ECO:0007669"/>
    <property type="project" value="TreeGrafter"/>
</dbReference>
<dbReference type="PANTHER" id="PTHR16305">
    <property type="entry name" value="TESTICULAR SOLUBLE ADENYLYL CYCLASE"/>
    <property type="match status" value="1"/>
</dbReference>
<dbReference type="InterPro" id="IPR029787">
    <property type="entry name" value="Nucleotide_cyclase"/>
</dbReference>
<dbReference type="PANTHER" id="PTHR16305:SF28">
    <property type="entry name" value="GUANYLATE CYCLASE DOMAIN-CONTAINING PROTEIN"/>
    <property type="match status" value="1"/>
</dbReference>
<evidence type="ECO:0000256" key="2">
    <source>
        <dbReference type="ARBA" id="ARBA00022840"/>
    </source>
</evidence>
<dbReference type="AlphaFoldDB" id="A0A7S9QBN0"/>
<dbReference type="KEGG" id="poz:I0K15_14815"/>
<dbReference type="InterPro" id="IPR001054">
    <property type="entry name" value="A/G_cyclase"/>
</dbReference>
<dbReference type="SUPFAM" id="SSF55073">
    <property type="entry name" value="Nucleotide cyclase"/>
    <property type="match status" value="2"/>
</dbReference>
<name>A0A7S9QBN0_9RHOB</name>
<keyword evidence="2" id="KW-0067">ATP-binding</keyword>
<dbReference type="InterPro" id="IPR041664">
    <property type="entry name" value="AAA_16"/>
</dbReference>
<dbReference type="InterPro" id="IPR027417">
    <property type="entry name" value="P-loop_NTPase"/>
</dbReference>
<keyword evidence="1" id="KW-0547">Nucleotide-binding</keyword>
<accession>A0A7S9QBN0</accession>
<dbReference type="RefSeq" id="WP_196102274.1">
    <property type="nucleotide sequence ID" value="NZ_CP064942.1"/>
</dbReference>
<gene>
    <name evidence="4" type="ORF">I0K15_14815</name>
</gene>
<dbReference type="EMBL" id="CP064942">
    <property type="protein sequence ID" value="QPH53063.1"/>
    <property type="molecule type" value="Genomic_DNA"/>
</dbReference>
<dbReference type="GO" id="GO:0009190">
    <property type="term" value="P:cyclic nucleotide biosynthetic process"/>
    <property type="evidence" value="ECO:0007669"/>
    <property type="project" value="InterPro"/>
</dbReference>
<sequence length="1209" mass="127665">MTLALVPSRAGGLDALWSAPDAVVLHVDLAGFSTLARALADEGPRGAERLAGHLDAFFEATIGAVQRAGGMVATFAGDALVALWPEAGADGAGFAAAAGAALDVAATLPPPLKARISLASGGVELCRLGGEETEEMWAALGPAISEAARLNGAATPGEIVVCPADAARASALLELETRTGGTARLLRRRADAPAPRMELGDLPRPDHDRTPLAMLWRQLNGSAAGGAFRDLVVLSVDLAQGGEGAVVTPERLAARLKRVRAQLAPWGGVPVNMMAEEKGIILHAVFGLPPQGPAERERRALRAAAAIWSDIGEGGARMPVGVAGGRLFFSRYGHPELRTVSTFGWPSALATRLMQGAGDGPLTDAATAVRSGAGLAFTGAHMREVKGASAPVEVVRLADPGIPQRRQEGGRATAPPVLAPWLARPGRPRAPAEVVGPRGIGKSHMLAALSAAAHADNWTVAEPVLRPDGADLPYDAVLRVLATLGAELPALGGLDSAGERQQQNIEDDLAERLGAASAAGTKCLILVDDAQYLDSGSRVVLERLAMRGALRVVLARRGATEPAPAIAVPPLTVRESAALLCTLLDARLCEPETARQLHEASEGNPLFLEELARGLLAEGRLAVTGDTVRLPTAEPASPDHRSLTPGTLRDLVAARLDQLETADRAVLSAAAVIGRRFGAGSLAALAQDPEVTTRLARLAEAGLVRPVGEDQHAFGNDLVWEVSYDALSFAQRSWLHGRVIELGLAEDLAERARHFAGAERQVEAVAAHQKLAERAVALFAHAEALSQASEARRRADEHGVTLAEEDRLSLLMVEGEAGLEAVEMRMAEARLQEALAFAGTPVAGRAAGRVAQLLPALGRQVLHRVAGRWGGPVRHGALMARAHRLLAEIAYFDSRIDAVLLHTLASLNTAERVGQVREIVAGFAALSIGFETSGLRPLADFYSRRAHEVAEARGDRHDVAFASLVAQVMYGGRADWARTREMGDRAMTLYAELGAMGRWRQTVATILHNRMAQGLLTPEDPLLEELGARMDSRVSAQIRSWWLTARLGAAFQEADPLPGSAKDALRALRTHPHLNPAEQVFAQATLAMAELRDGDLGAAREEARQALDLAEARPPAAWHLHAGLSWLATVTGVVAEARPDDTRAAAEDRRALRALARFAKIMPVARPAAAFHRDVRNITEWAEAACMIDEAGPPAIAHMEARRAAGLET</sequence>
<evidence type="ECO:0000256" key="1">
    <source>
        <dbReference type="ARBA" id="ARBA00022741"/>
    </source>
</evidence>
<keyword evidence="5" id="KW-1185">Reference proteome</keyword>
<dbReference type="Proteomes" id="UP000594800">
    <property type="component" value="Chromosome"/>
</dbReference>